<name>A0AAW1W9L9_RUBAR</name>
<comment type="caution">
    <text evidence="1">The sequence shown here is derived from an EMBL/GenBank/DDBJ whole genome shotgun (WGS) entry which is preliminary data.</text>
</comment>
<accession>A0AAW1W9L9</accession>
<evidence type="ECO:0000313" key="1">
    <source>
        <dbReference type="EMBL" id="KAK9921474.1"/>
    </source>
</evidence>
<sequence length="191" mass="21277">MWWARQWLRAASGLRAGLQRSSTARAGDDGRGRSNAGCCEGLAAELPGRDRWVDARSWARVTGGEMRSKWRRRLGSPVRWMPGLLGSWIEYGRGKRAWALRSMMGYQWRGFTVKTDDGSDLKTSTGLSVTQVWVRGDSSDDWFELMIECLGNVMKWSELETGFESVMEAEARHGFFGDGDLICGLAGAMAA</sequence>
<dbReference type="AlphaFoldDB" id="A0AAW1W9L9"/>
<organism evidence="1 2">
    <name type="scientific">Rubus argutus</name>
    <name type="common">Southern blackberry</name>
    <dbReference type="NCBI Taxonomy" id="59490"/>
    <lineage>
        <taxon>Eukaryota</taxon>
        <taxon>Viridiplantae</taxon>
        <taxon>Streptophyta</taxon>
        <taxon>Embryophyta</taxon>
        <taxon>Tracheophyta</taxon>
        <taxon>Spermatophyta</taxon>
        <taxon>Magnoliopsida</taxon>
        <taxon>eudicotyledons</taxon>
        <taxon>Gunneridae</taxon>
        <taxon>Pentapetalae</taxon>
        <taxon>rosids</taxon>
        <taxon>fabids</taxon>
        <taxon>Rosales</taxon>
        <taxon>Rosaceae</taxon>
        <taxon>Rosoideae</taxon>
        <taxon>Rosoideae incertae sedis</taxon>
        <taxon>Rubus</taxon>
    </lineage>
</organism>
<proteinExistence type="predicted"/>
<evidence type="ECO:0000313" key="2">
    <source>
        <dbReference type="Proteomes" id="UP001457282"/>
    </source>
</evidence>
<protein>
    <submittedName>
        <fullName evidence="1">Uncharacterized protein</fullName>
    </submittedName>
</protein>
<gene>
    <name evidence="1" type="ORF">M0R45_029983</name>
</gene>
<reference evidence="1 2" key="1">
    <citation type="journal article" date="2023" name="G3 (Bethesda)">
        <title>A chromosome-length genome assembly and annotation of blackberry (Rubus argutus, cv. 'Hillquist').</title>
        <authorList>
            <person name="Bruna T."/>
            <person name="Aryal R."/>
            <person name="Dudchenko O."/>
            <person name="Sargent D.J."/>
            <person name="Mead D."/>
            <person name="Buti M."/>
            <person name="Cavallini A."/>
            <person name="Hytonen T."/>
            <person name="Andres J."/>
            <person name="Pham M."/>
            <person name="Weisz D."/>
            <person name="Mascagni F."/>
            <person name="Usai G."/>
            <person name="Natali L."/>
            <person name="Bassil N."/>
            <person name="Fernandez G.E."/>
            <person name="Lomsadze A."/>
            <person name="Armour M."/>
            <person name="Olukolu B."/>
            <person name="Poorten T."/>
            <person name="Britton C."/>
            <person name="Davik J."/>
            <person name="Ashrafi H."/>
            <person name="Aiden E.L."/>
            <person name="Borodovsky M."/>
            <person name="Worthington M."/>
        </authorList>
    </citation>
    <scope>NUCLEOTIDE SEQUENCE [LARGE SCALE GENOMIC DNA]</scope>
    <source>
        <strain evidence="1">PI 553951</strain>
    </source>
</reference>
<keyword evidence="2" id="KW-1185">Reference proteome</keyword>
<dbReference type="EMBL" id="JBEDUW010000006">
    <property type="protein sequence ID" value="KAK9921474.1"/>
    <property type="molecule type" value="Genomic_DNA"/>
</dbReference>
<dbReference type="Proteomes" id="UP001457282">
    <property type="component" value="Unassembled WGS sequence"/>
</dbReference>